<dbReference type="Proteomes" id="UP001049176">
    <property type="component" value="Chromosome 3"/>
</dbReference>
<dbReference type="InterPro" id="IPR001810">
    <property type="entry name" value="F-box_dom"/>
</dbReference>
<sequence>MPSTPSKSKRLRLPHLERAMGVRHPTHLFSSRSTEVPCEIALEILQRLPVQDLLTIVQVNSSFRRILEANPARSLWVKILQDDGCPQHPSWIEPFELVLFLYKGNRFKCQCCRQWRGVVLKPIYISFKWLCRACSGKALCSQQDLGVALPAHVYDVIPSISGDKGQKFYLKEFAHYASAHLRSGGNLGQLDTQLKETVNLAQQCKLWMDQQAEKERKAIVDQRWVTIQGKLVGLGFNGNDLAAISGHPLVRTVAILRDRDWTAHIYPELRLAIDSYRRARMFANPFPDRTMCDRIESFKRFLWDVLRCLPLERRDFPDAQTICLLPICSNLIIEPDNVLVTQRTFENLRSTILRDIRVWIEQQQQQLTRIFIEDRHRLVVAAHSLGLDILPFIGINWNNGVVCHELAVAQYTCLQCERRYPTARAAIKHLNNAFTCQPAAALKLNSFTFSPDRTVLLLLNLCGLPVTNTTADDFDLLDPTFRCNSCSDEPHVGKWRQCVSHHKF</sequence>
<reference evidence="2" key="1">
    <citation type="journal article" date="2021" name="Genome Biol. Evol.">
        <title>The assembled and annotated genome of the fairy-ring fungus Marasmius oreades.</title>
        <authorList>
            <person name="Hiltunen M."/>
            <person name="Ament-Velasquez S.L."/>
            <person name="Johannesson H."/>
        </authorList>
    </citation>
    <scope>NUCLEOTIDE SEQUENCE</scope>
    <source>
        <strain evidence="2">03SP1</strain>
    </source>
</reference>
<dbReference type="EMBL" id="CM032183">
    <property type="protein sequence ID" value="KAG7095979.1"/>
    <property type="molecule type" value="Genomic_DNA"/>
</dbReference>
<evidence type="ECO:0000313" key="3">
    <source>
        <dbReference type="Proteomes" id="UP001049176"/>
    </source>
</evidence>
<protein>
    <recommendedName>
        <fullName evidence="1">F-box domain-containing protein</fullName>
    </recommendedName>
</protein>
<comment type="caution">
    <text evidence="2">The sequence shown here is derived from an EMBL/GenBank/DDBJ whole genome shotgun (WGS) entry which is preliminary data.</text>
</comment>
<evidence type="ECO:0000313" key="2">
    <source>
        <dbReference type="EMBL" id="KAG7095979.1"/>
    </source>
</evidence>
<accession>A0A9P7UWK8</accession>
<dbReference type="InterPro" id="IPR036047">
    <property type="entry name" value="F-box-like_dom_sf"/>
</dbReference>
<dbReference type="Gene3D" id="1.20.1280.50">
    <property type="match status" value="1"/>
</dbReference>
<name>A0A9P7UWK8_9AGAR</name>
<organism evidence="2 3">
    <name type="scientific">Marasmius oreades</name>
    <name type="common">fairy-ring Marasmius</name>
    <dbReference type="NCBI Taxonomy" id="181124"/>
    <lineage>
        <taxon>Eukaryota</taxon>
        <taxon>Fungi</taxon>
        <taxon>Dikarya</taxon>
        <taxon>Basidiomycota</taxon>
        <taxon>Agaricomycotina</taxon>
        <taxon>Agaricomycetes</taxon>
        <taxon>Agaricomycetidae</taxon>
        <taxon>Agaricales</taxon>
        <taxon>Marasmiineae</taxon>
        <taxon>Marasmiaceae</taxon>
        <taxon>Marasmius</taxon>
    </lineage>
</organism>
<dbReference type="AlphaFoldDB" id="A0A9P7UWK8"/>
<feature type="domain" description="F-box" evidence="1">
    <location>
        <begin position="30"/>
        <end position="79"/>
    </location>
</feature>
<proteinExistence type="predicted"/>
<dbReference type="PROSITE" id="PS50181">
    <property type="entry name" value="FBOX"/>
    <property type="match status" value="1"/>
</dbReference>
<keyword evidence="3" id="KW-1185">Reference proteome</keyword>
<dbReference type="OrthoDB" id="3068638at2759"/>
<dbReference type="SUPFAM" id="SSF81383">
    <property type="entry name" value="F-box domain"/>
    <property type="match status" value="1"/>
</dbReference>
<evidence type="ECO:0000259" key="1">
    <source>
        <dbReference type="PROSITE" id="PS50181"/>
    </source>
</evidence>
<dbReference type="Pfam" id="PF00646">
    <property type="entry name" value="F-box"/>
    <property type="match status" value="1"/>
</dbReference>
<dbReference type="RefSeq" id="XP_043012449.1">
    <property type="nucleotide sequence ID" value="XM_043151354.1"/>
</dbReference>
<dbReference type="GeneID" id="66075738"/>
<gene>
    <name evidence="2" type="ORF">E1B28_006662</name>
</gene>
<dbReference type="KEGG" id="more:E1B28_006662"/>